<dbReference type="AlphaFoldDB" id="A0A0B7A712"/>
<reference evidence="1" key="1">
    <citation type="submission" date="2014-12" db="EMBL/GenBank/DDBJ databases">
        <title>Insight into the proteome of Arion vulgaris.</title>
        <authorList>
            <person name="Aradska J."/>
            <person name="Bulat T."/>
            <person name="Smidak R."/>
            <person name="Sarate P."/>
            <person name="Gangsoo J."/>
            <person name="Sialana F."/>
            <person name="Bilban M."/>
            <person name="Lubec G."/>
        </authorList>
    </citation>
    <scope>NUCLEOTIDE SEQUENCE</scope>
    <source>
        <tissue evidence="1">Skin</tissue>
    </source>
</reference>
<protein>
    <submittedName>
        <fullName evidence="1">Uncharacterized protein</fullName>
    </submittedName>
</protein>
<feature type="non-terminal residue" evidence="1">
    <location>
        <position position="1"/>
    </location>
</feature>
<proteinExistence type="predicted"/>
<accession>A0A0B7A712</accession>
<gene>
    <name evidence="1" type="primary">ORF97027</name>
</gene>
<organism evidence="1">
    <name type="scientific">Arion vulgaris</name>
    <dbReference type="NCBI Taxonomy" id="1028688"/>
    <lineage>
        <taxon>Eukaryota</taxon>
        <taxon>Metazoa</taxon>
        <taxon>Spiralia</taxon>
        <taxon>Lophotrochozoa</taxon>
        <taxon>Mollusca</taxon>
        <taxon>Gastropoda</taxon>
        <taxon>Heterobranchia</taxon>
        <taxon>Euthyneura</taxon>
        <taxon>Panpulmonata</taxon>
        <taxon>Eupulmonata</taxon>
        <taxon>Stylommatophora</taxon>
        <taxon>Helicina</taxon>
        <taxon>Arionoidea</taxon>
        <taxon>Arionidae</taxon>
        <taxon>Arion</taxon>
    </lineage>
</organism>
<sequence>GYSSSLMDNRWKKRAWMFKENMEKNGEDLKDCGLTLETMNRKMSLSTMEVFCSSIMCRTGYEEDIDLEEEFCVWQATPHFKKKTSYKNRDSFSL</sequence>
<name>A0A0B7A712_9EUPU</name>
<dbReference type="EMBL" id="HACG01028920">
    <property type="protein sequence ID" value="CEK75785.1"/>
    <property type="molecule type" value="Transcribed_RNA"/>
</dbReference>
<feature type="non-terminal residue" evidence="1">
    <location>
        <position position="94"/>
    </location>
</feature>
<evidence type="ECO:0000313" key="1">
    <source>
        <dbReference type="EMBL" id="CEK75785.1"/>
    </source>
</evidence>